<organism evidence="1">
    <name type="scientific">Opuntia streptacantha</name>
    <name type="common">Prickly pear cactus</name>
    <name type="synonym">Opuntia cardona</name>
    <dbReference type="NCBI Taxonomy" id="393608"/>
    <lineage>
        <taxon>Eukaryota</taxon>
        <taxon>Viridiplantae</taxon>
        <taxon>Streptophyta</taxon>
        <taxon>Embryophyta</taxon>
        <taxon>Tracheophyta</taxon>
        <taxon>Spermatophyta</taxon>
        <taxon>Magnoliopsida</taxon>
        <taxon>eudicotyledons</taxon>
        <taxon>Gunneridae</taxon>
        <taxon>Pentapetalae</taxon>
        <taxon>Caryophyllales</taxon>
        <taxon>Cactineae</taxon>
        <taxon>Cactaceae</taxon>
        <taxon>Opuntioideae</taxon>
        <taxon>Opuntia</taxon>
    </lineage>
</organism>
<dbReference type="AlphaFoldDB" id="A0A7C8YEY6"/>
<name>A0A7C8YEY6_OPUST</name>
<evidence type="ECO:0000313" key="1">
    <source>
        <dbReference type="EMBL" id="MBA4616455.1"/>
    </source>
</evidence>
<protein>
    <submittedName>
        <fullName evidence="1">Uncharacterized protein</fullName>
    </submittedName>
</protein>
<proteinExistence type="predicted"/>
<reference evidence="1" key="2">
    <citation type="submission" date="2020-07" db="EMBL/GenBank/DDBJ databases">
        <authorList>
            <person name="Vera ALvarez R."/>
            <person name="Arias-Moreno D.M."/>
            <person name="Jimenez-Jacinto V."/>
            <person name="Jimenez-Bremont J.F."/>
            <person name="Swaminathan K."/>
            <person name="Moose S.P."/>
            <person name="Guerrero-Gonzalez M.L."/>
            <person name="Marino-Ramirez L."/>
            <person name="Landsman D."/>
            <person name="Rodriguez-Kessler M."/>
            <person name="Delgado-Sanchez P."/>
        </authorList>
    </citation>
    <scope>NUCLEOTIDE SEQUENCE</scope>
    <source>
        <tissue evidence="1">Cladode</tissue>
    </source>
</reference>
<dbReference type="EMBL" id="GISG01011425">
    <property type="protein sequence ID" value="MBA4616455.1"/>
    <property type="molecule type" value="Transcribed_RNA"/>
</dbReference>
<accession>A0A7C8YEY6</accession>
<dbReference type="EMBL" id="GISG01011426">
    <property type="protein sequence ID" value="MBA4616456.1"/>
    <property type="molecule type" value="Transcribed_RNA"/>
</dbReference>
<reference evidence="1" key="1">
    <citation type="journal article" date="2013" name="J. Plant Res.">
        <title>Effect of fungi and light on seed germination of three Opuntia species from semiarid lands of central Mexico.</title>
        <authorList>
            <person name="Delgado-Sanchez P."/>
            <person name="Jimenez-Bremont J.F."/>
            <person name="Guerrero-Gonzalez Mde L."/>
            <person name="Flores J."/>
        </authorList>
    </citation>
    <scope>NUCLEOTIDE SEQUENCE</scope>
    <source>
        <tissue evidence="1">Cladode</tissue>
    </source>
</reference>
<sequence length="107" mass="12351">MFCCWCKICTQYIQERREGGMGCEREEMHTFVHATRSPILSNHCSPISGSNNGMRISCNRACFCFQIKGYDSMQLVRPSTFNQFYTCETIPANPAISIRSAYWFLLK</sequence>